<dbReference type="Proteomes" id="UP000626786">
    <property type="component" value="Unassembled WGS sequence"/>
</dbReference>
<keyword evidence="2" id="KW-1185">Reference proteome</keyword>
<reference evidence="1 2" key="1">
    <citation type="submission" date="2020-08" db="EMBL/GenBank/DDBJ databases">
        <title>A Genomic Blueprint of the Chicken Gut Microbiome.</title>
        <authorList>
            <person name="Gilroy R."/>
            <person name="Ravi A."/>
            <person name="Getino M."/>
            <person name="Pursley I."/>
            <person name="Horton D.L."/>
            <person name="Alikhan N.-F."/>
            <person name="Baker D."/>
            <person name="Gharbi K."/>
            <person name="Hall N."/>
            <person name="Watson M."/>
            <person name="Adriaenssens E.M."/>
            <person name="Foster-Nyarko E."/>
            <person name="Jarju S."/>
            <person name="Secka A."/>
            <person name="Antonio M."/>
            <person name="Oren A."/>
            <person name="Chaudhuri R."/>
            <person name="La Ragione R.M."/>
            <person name="Hildebrand F."/>
            <person name="Pallen M.J."/>
        </authorList>
    </citation>
    <scope>NUCLEOTIDE SEQUENCE [LARGE SCALE GENOMIC DNA]</scope>
    <source>
        <strain evidence="1 2">Sa2YVA2</strain>
    </source>
</reference>
<evidence type="ECO:0008006" key="3">
    <source>
        <dbReference type="Google" id="ProtNLM"/>
    </source>
</evidence>
<protein>
    <recommendedName>
        <fullName evidence="3">GNAT family N-acetyltransferase</fullName>
    </recommendedName>
</protein>
<organism evidence="1 2">
    <name type="scientific">Sporosarcina quadrami</name>
    <dbReference type="NCBI Taxonomy" id="2762234"/>
    <lineage>
        <taxon>Bacteria</taxon>
        <taxon>Bacillati</taxon>
        <taxon>Bacillota</taxon>
        <taxon>Bacilli</taxon>
        <taxon>Bacillales</taxon>
        <taxon>Caryophanaceae</taxon>
        <taxon>Sporosarcina</taxon>
    </lineage>
</organism>
<gene>
    <name evidence="1" type="ORF">H9649_15660</name>
</gene>
<evidence type="ECO:0000313" key="2">
    <source>
        <dbReference type="Proteomes" id="UP000626786"/>
    </source>
</evidence>
<sequence length="287" mass="33115">MKVNKLECFSDSHLLFIEDVFEEHTDLHGEIIASANSNRNKGIFEFLNVNSSPVYASAHESGWHPHCVYIRLVYDLASVDVELLQAAAEFLSKEFSKPLFFLLDDRFSSLQDVLKEQQFNMIRKTEVLHIRPNKHEKEIMTSLKTIAQISEDIDMMDSLVELFIRTYTETHISNPVGDHSMESWRQIAFDGMLESHSYVVLKGKEVIAFSLMYGSDNNSWELGWIGVDEYSNLPLLDDLMIQQINDATQKGISYIEKEVDSTCPYSLHICEIIEYEVVETFFAYMNL</sequence>
<dbReference type="SUPFAM" id="SSF55729">
    <property type="entry name" value="Acyl-CoA N-acyltransferases (Nat)"/>
    <property type="match status" value="1"/>
</dbReference>
<dbReference type="RefSeq" id="WP_191695834.1">
    <property type="nucleotide sequence ID" value="NZ_JACSQN010000019.1"/>
</dbReference>
<dbReference type="EMBL" id="JACSQN010000019">
    <property type="protein sequence ID" value="MBD7986008.1"/>
    <property type="molecule type" value="Genomic_DNA"/>
</dbReference>
<evidence type="ECO:0000313" key="1">
    <source>
        <dbReference type="EMBL" id="MBD7986008.1"/>
    </source>
</evidence>
<comment type="caution">
    <text evidence="1">The sequence shown here is derived from an EMBL/GenBank/DDBJ whole genome shotgun (WGS) entry which is preliminary data.</text>
</comment>
<accession>A0ABR8UE52</accession>
<proteinExistence type="predicted"/>
<name>A0ABR8UE52_9BACL</name>
<dbReference type="InterPro" id="IPR016181">
    <property type="entry name" value="Acyl_CoA_acyltransferase"/>
</dbReference>